<name>A0A7S3ZJL9_9STRA</name>
<dbReference type="Proteomes" id="UP000789595">
    <property type="component" value="Unassembled WGS sequence"/>
</dbReference>
<dbReference type="EMBL" id="HBIW01000744">
    <property type="protein sequence ID" value="CAE0685197.1"/>
    <property type="molecule type" value="Transcribed_RNA"/>
</dbReference>
<evidence type="ECO:0000313" key="4">
    <source>
        <dbReference type="EMBL" id="CAH0369495.1"/>
    </source>
</evidence>
<dbReference type="AlphaFoldDB" id="A0A7S3ZJL9"/>
<keyword evidence="5" id="KW-1185">Reference proteome</keyword>
<evidence type="ECO:0000256" key="1">
    <source>
        <dbReference type="SAM" id="Coils"/>
    </source>
</evidence>
<proteinExistence type="predicted"/>
<evidence type="ECO:0000256" key="2">
    <source>
        <dbReference type="SAM" id="MobiDB-lite"/>
    </source>
</evidence>
<keyword evidence="1" id="KW-0175">Coiled coil</keyword>
<feature type="coiled-coil region" evidence="1">
    <location>
        <begin position="503"/>
        <end position="538"/>
    </location>
</feature>
<reference evidence="4" key="2">
    <citation type="submission" date="2021-11" db="EMBL/GenBank/DDBJ databases">
        <authorList>
            <consortium name="Genoscope - CEA"/>
            <person name="William W."/>
        </authorList>
    </citation>
    <scope>NUCLEOTIDE SEQUENCE</scope>
</reference>
<accession>A0A7S3ZJL9</accession>
<dbReference type="SUPFAM" id="SSF58113">
    <property type="entry name" value="Apolipoprotein A-I"/>
    <property type="match status" value="1"/>
</dbReference>
<evidence type="ECO:0000313" key="3">
    <source>
        <dbReference type="EMBL" id="CAE0685197.1"/>
    </source>
</evidence>
<protein>
    <submittedName>
        <fullName evidence="3">Uncharacterized protein</fullName>
    </submittedName>
</protein>
<feature type="coiled-coil region" evidence="1">
    <location>
        <begin position="394"/>
        <end position="421"/>
    </location>
</feature>
<feature type="region of interest" description="Disordered" evidence="2">
    <location>
        <begin position="292"/>
        <end position="323"/>
    </location>
</feature>
<dbReference type="EMBL" id="CAKKNE010000002">
    <property type="protein sequence ID" value="CAH0369495.1"/>
    <property type="molecule type" value="Genomic_DNA"/>
</dbReference>
<reference evidence="3" key="1">
    <citation type="submission" date="2021-01" db="EMBL/GenBank/DDBJ databases">
        <authorList>
            <person name="Corre E."/>
            <person name="Pelletier E."/>
            <person name="Niang G."/>
            <person name="Scheremetjew M."/>
            <person name="Finn R."/>
            <person name="Kale V."/>
            <person name="Holt S."/>
            <person name="Cochrane G."/>
            <person name="Meng A."/>
            <person name="Brown T."/>
            <person name="Cohen L."/>
        </authorList>
    </citation>
    <scope>NUCLEOTIDE SEQUENCE</scope>
    <source>
        <strain evidence="3">CCMP1756</strain>
    </source>
</reference>
<feature type="coiled-coil region" evidence="1">
    <location>
        <begin position="183"/>
        <end position="250"/>
    </location>
</feature>
<sequence length="1053" mass="110755">MDDKDQWVGVAPCVRAGIRSLLRRFEDQQAALDEAAKSQAALLNAHARSEARCEALEAQIVAARREATEARRIAAESSMNVASLAADLAKRPVRDEVEARASEAFAAATKDAHAAIAAAEDRFAQRSDDDARKLVALVTSRDRATREETRQAISKAQETARSRGATAAAELRKSLDGRFKAEALAREEEKRRLERRCDVLSREADALHKAYELLRDEVRQNVREGCEFAVASANDALDEAKTELSRLANDGAPSDATSVGAGLARNIATLVDARAAVVSDAKVARVASTLRAEAAETSQRISESAGEERTKRDDAHNALSDEVRRVEERCSAAVDAARSDASKSLDAATEKYQSDAEQRTAAATKATTHAVRKCAAEAKATADDAREATERVVLAAVAEARRAAERDAERLSRELRSVDARGAAAAAAAVDGCRQVAGESATHAVEAARSATVDDARREAKAAASLAADRLFTEQRASILADASKAAAQLAASAALEARRATIDEARAAADRATSALREKTATELEALEATCAAKREALEARVTSRYNADADRCIEAARSAERKVDDLASDVNKKLGLRHDEVKRSVEQGIDGVRKALVATVEKLDGQQKSTIKNINDALAARDQAITSLGDSIQTVKDETHKAIAANNKVVESNNATIARAMSDVVSTMEKQVKDSTAGLRDEIGAAAATTDAKRKEYDESITQLTSAVKAVADRSQAAKDGAKKALAESSKFAGVWPRLDAAERECAKTHALAMSAVGQANSAAGDARAAAGDARAAAAEAVDSFVKASAAEASQQRPDERLATLGKAVTGLAKQAKRLAEDARAADKDRAATHALAVAAQGDAKAAASEARAAAAESRAAAGNAVDAFSSAAVADAMRPSTAALEGVNQLQRAVDALSDEVATLKRLDGGPLSPGSRSDVESLKHDVAAASAMTQQAMSVLESTADDLRDRVAKVVSGTAVTDSRLARCESSVSSLSRSYARIASVIDRLRRETPDARHAAARNMGSPSRGADARVEELLAERALTIGAIEDLARALDRPAAEMDPLSVT</sequence>
<organism evidence="3">
    <name type="scientific">Pelagomonas calceolata</name>
    <dbReference type="NCBI Taxonomy" id="35677"/>
    <lineage>
        <taxon>Eukaryota</taxon>
        <taxon>Sar</taxon>
        <taxon>Stramenopiles</taxon>
        <taxon>Ochrophyta</taxon>
        <taxon>Pelagophyceae</taxon>
        <taxon>Pelagomonadales</taxon>
        <taxon>Pelagomonadaceae</taxon>
        <taxon>Pelagomonas</taxon>
    </lineage>
</organism>
<evidence type="ECO:0000313" key="5">
    <source>
        <dbReference type="Proteomes" id="UP000789595"/>
    </source>
</evidence>
<gene>
    <name evidence="3" type="ORF">PCAL00307_LOCUS631</name>
    <name evidence="4" type="ORF">PECAL_2P26190</name>
</gene>
<feature type="coiled-coil region" evidence="1">
    <location>
        <begin position="18"/>
        <end position="73"/>
    </location>
</feature>
<feature type="compositionally biased region" description="Basic and acidic residues" evidence="2">
    <location>
        <begin position="306"/>
        <end position="323"/>
    </location>
</feature>